<evidence type="ECO:0000313" key="1">
    <source>
        <dbReference type="EMBL" id="MBB1125408.1"/>
    </source>
</evidence>
<sequence>MFTVTPAAAQQIIKAAHDGGAEGMALRLAARRNDDGAIDYRMGFDTATDEDICTRSEGIEIAIAPEYITLLDTAVMDFVTLDDGNQHFIFLNPKDPSYRPPVED</sequence>
<proteinExistence type="predicted"/>
<accession>A0A839HDT3</accession>
<reference evidence="1 2" key="1">
    <citation type="journal article" date="2020" name="Arch. Microbiol.">
        <title>The genome sequence of the giant phototrophic gammaproteobacterium Thiospirillum jenense gives insight into its physiological properties and phylogenetic relationships.</title>
        <authorList>
            <person name="Imhoff J.F."/>
            <person name="Meyer T.E."/>
            <person name="Kyndt J.A."/>
        </authorList>
    </citation>
    <scope>NUCLEOTIDE SEQUENCE [LARGE SCALE GENOMIC DNA]</scope>
    <source>
        <strain evidence="1 2">DSM 216</strain>
    </source>
</reference>
<dbReference type="EMBL" id="JABVCQ010000006">
    <property type="protein sequence ID" value="MBB1125408.1"/>
    <property type="molecule type" value="Genomic_DNA"/>
</dbReference>
<gene>
    <name evidence="1" type="ORF">HUK38_04075</name>
</gene>
<keyword evidence="2" id="KW-1185">Reference proteome</keyword>
<comment type="caution">
    <text evidence="1">The sequence shown here is derived from an EMBL/GenBank/DDBJ whole genome shotgun (WGS) entry which is preliminary data.</text>
</comment>
<dbReference type="RefSeq" id="WP_182582727.1">
    <property type="nucleotide sequence ID" value="NZ_JABVCQ010000006.1"/>
</dbReference>
<dbReference type="InterPro" id="IPR035903">
    <property type="entry name" value="HesB-like_dom_sf"/>
</dbReference>
<dbReference type="Proteomes" id="UP000548632">
    <property type="component" value="Unassembled WGS sequence"/>
</dbReference>
<organism evidence="1 2">
    <name type="scientific">Thiospirillum jenense</name>
    <dbReference type="NCBI Taxonomy" id="1653858"/>
    <lineage>
        <taxon>Bacteria</taxon>
        <taxon>Pseudomonadati</taxon>
        <taxon>Pseudomonadota</taxon>
        <taxon>Gammaproteobacteria</taxon>
        <taxon>Chromatiales</taxon>
        <taxon>Chromatiaceae</taxon>
        <taxon>Thiospirillum</taxon>
    </lineage>
</organism>
<name>A0A839HDT3_9GAMM</name>
<protein>
    <submittedName>
        <fullName evidence="1">Iron-sulfur cluster assembly accessory protein</fullName>
    </submittedName>
</protein>
<evidence type="ECO:0000313" key="2">
    <source>
        <dbReference type="Proteomes" id="UP000548632"/>
    </source>
</evidence>
<dbReference type="Gene3D" id="2.60.300.12">
    <property type="entry name" value="HesB-like domain"/>
    <property type="match status" value="1"/>
</dbReference>
<dbReference type="SUPFAM" id="SSF89360">
    <property type="entry name" value="HesB-like domain"/>
    <property type="match status" value="1"/>
</dbReference>
<dbReference type="AlphaFoldDB" id="A0A839HDT3"/>